<organism evidence="1">
    <name type="scientific">Myoviridae sp. ctijX18</name>
    <dbReference type="NCBI Taxonomy" id="2825154"/>
    <lineage>
        <taxon>Viruses</taxon>
        <taxon>Duplodnaviria</taxon>
        <taxon>Heunggongvirae</taxon>
        <taxon>Uroviricota</taxon>
        <taxon>Caudoviricetes</taxon>
    </lineage>
</organism>
<dbReference type="EMBL" id="BK016133">
    <property type="protein sequence ID" value="DAF97510.1"/>
    <property type="molecule type" value="Genomic_DNA"/>
</dbReference>
<accession>A0A8S5UT14</accession>
<proteinExistence type="predicted"/>
<protein>
    <submittedName>
        <fullName evidence="1">Uncharacterized protein</fullName>
    </submittedName>
</protein>
<sequence length="29" mass="3572">MLRLYLLLQHYLVRFLTSGNYIEDYINPL</sequence>
<reference evidence="1" key="1">
    <citation type="journal article" date="2021" name="Proc. Natl. Acad. Sci. U.S.A.">
        <title>A Catalog of Tens of Thousands of Viruses from Human Metagenomes Reveals Hidden Associations with Chronic Diseases.</title>
        <authorList>
            <person name="Tisza M.J."/>
            <person name="Buck C.B."/>
        </authorList>
    </citation>
    <scope>NUCLEOTIDE SEQUENCE</scope>
    <source>
        <strain evidence="1">CtijX18</strain>
    </source>
</reference>
<name>A0A8S5UT14_9CAUD</name>
<evidence type="ECO:0000313" key="1">
    <source>
        <dbReference type="EMBL" id="DAF97510.1"/>
    </source>
</evidence>